<reference evidence="1" key="1">
    <citation type="journal article" date="2021" name="PeerJ">
        <title>Extensive microbial diversity within the chicken gut microbiome revealed by metagenomics and culture.</title>
        <authorList>
            <person name="Gilroy R."/>
            <person name="Ravi A."/>
            <person name="Getino M."/>
            <person name="Pursley I."/>
            <person name="Horton D.L."/>
            <person name="Alikhan N.F."/>
            <person name="Baker D."/>
            <person name="Gharbi K."/>
            <person name="Hall N."/>
            <person name="Watson M."/>
            <person name="Adriaenssens E.M."/>
            <person name="Foster-Nyarko E."/>
            <person name="Jarju S."/>
            <person name="Secka A."/>
            <person name="Antonio M."/>
            <person name="Oren A."/>
            <person name="Chaudhuri R.R."/>
            <person name="La Ragione R."/>
            <person name="Hildebrand F."/>
            <person name="Pallen M.J."/>
        </authorList>
    </citation>
    <scope>NUCLEOTIDE SEQUENCE</scope>
    <source>
        <strain evidence="1">CHK195-6426</strain>
    </source>
</reference>
<name>A0A9D1R6C3_9FIRM</name>
<dbReference type="EMBL" id="DXGH01000038">
    <property type="protein sequence ID" value="HIW81323.1"/>
    <property type="molecule type" value="Genomic_DNA"/>
</dbReference>
<protein>
    <submittedName>
        <fullName evidence="1">Uncharacterized protein</fullName>
    </submittedName>
</protein>
<gene>
    <name evidence="1" type="ORF">H9742_07295</name>
</gene>
<sequence length="114" mass="13147">MRSRIYFTENARHSQVKPEIEAMEKECAEEELTLRKNLQFSKAPCVSLTAKAYEEIELIIQRAKKEDFSAEEKILLAEYALDFAMQAADRALLSSLKAIDAQMTQQEQDERSFP</sequence>
<dbReference type="AlphaFoldDB" id="A0A9D1R6C3"/>
<evidence type="ECO:0000313" key="1">
    <source>
        <dbReference type="EMBL" id="HIW81323.1"/>
    </source>
</evidence>
<comment type="caution">
    <text evidence="1">The sequence shown here is derived from an EMBL/GenBank/DDBJ whole genome shotgun (WGS) entry which is preliminary data.</text>
</comment>
<reference evidence="1" key="2">
    <citation type="submission" date="2021-04" db="EMBL/GenBank/DDBJ databases">
        <authorList>
            <person name="Gilroy R."/>
        </authorList>
    </citation>
    <scope>NUCLEOTIDE SEQUENCE</scope>
    <source>
        <strain evidence="1">CHK195-6426</strain>
    </source>
</reference>
<dbReference type="Proteomes" id="UP000824265">
    <property type="component" value="Unassembled WGS sequence"/>
</dbReference>
<organism evidence="1 2">
    <name type="scientific">Candidatus Acetatifactor stercoripullorum</name>
    <dbReference type="NCBI Taxonomy" id="2838414"/>
    <lineage>
        <taxon>Bacteria</taxon>
        <taxon>Bacillati</taxon>
        <taxon>Bacillota</taxon>
        <taxon>Clostridia</taxon>
        <taxon>Lachnospirales</taxon>
        <taxon>Lachnospiraceae</taxon>
        <taxon>Acetatifactor</taxon>
    </lineage>
</organism>
<accession>A0A9D1R6C3</accession>
<proteinExistence type="predicted"/>
<evidence type="ECO:0000313" key="2">
    <source>
        <dbReference type="Proteomes" id="UP000824265"/>
    </source>
</evidence>